<dbReference type="InterPro" id="IPR014729">
    <property type="entry name" value="Rossmann-like_a/b/a_fold"/>
</dbReference>
<dbReference type="Gene3D" id="3.40.50.620">
    <property type="entry name" value="HUPs"/>
    <property type="match status" value="2"/>
</dbReference>
<evidence type="ECO:0000256" key="1">
    <source>
        <dbReference type="ARBA" id="ARBA00008791"/>
    </source>
</evidence>
<feature type="domain" description="UspA" evidence="2">
    <location>
        <begin position="11"/>
        <end position="147"/>
    </location>
</feature>
<dbReference type="InterPro" id="IPR006015">
    <property type="entry name" value="Universal_stress_UspA"/>
</dbReference>
<keyword evidence="4" id="KW-1185">Reference proteome</keyword>
<dbReference type="SUPFAM" id="SSF52402">
    <property type="entry name" value="Adenine nucleotide alpha hydrolases-like"/>
    <property type="match status" value="2"/>
</dbReference>
<dbReference type="PANTHER" id="PTHR46268">
    <property type="entry name" value="STRESS RESPONSE PROTEIN NHAX"/>
    <property type="match status" value="1"/>
</dbReference>
<dbReference type="AlphaFoldDB" id="A0A0D1LLV0"/>
<evidence type="ECO:0000313" key="4">
    <source>
        <dbReference type="Proteomes" id="UP000032221"/>
    </source>
</evidence>
<dbReference type="EMBL" id="JXST01000013">
    <property type="protein sequence ID" value="KIU16931.1"/>
    <property type="molecule type" value="Genomic_DNA"/>
</dbReference>
<protein>
    <submittedName>
        <fullName evidence="3">Universal stress protein</fullName>
    </submittedName>
</protein>
<dbReference type="PRINTS" id="PR01438">
    <property type="entry name" value="UNVRSLSTRESS"/>
</dbReference>
<proteinExistence type="inferred from homology"/>
<evidence type="ECO:0000313" key="3">
    <source>
        <dbReference type="EMBL" id="KIU16931.1"/>
    </source>
</evidence>
<feature type="domain" description="UspA" evidence="2">
    <location>
        <begin position="157"/>
        <end position="294"/>
    </location>
</feature>
<dbReference type="STRING" id="280871.TL10_11460"/>
<organism evidence="3 4">
    <name type="scientific">Mycolicibacterium llatzerense</name>
    <dbReference type="NCBI Taxonomy" id="280871"/>
    <lineage>
        <taxon>Bacteria</taxon>
        <taxon>Bacillati</taxon>
        <taxon>Actinomycetota</taxon>
        <taxon>Actinomycetes</taxon>
        <taxon>Mycobacteriales</taxon>
        <taxon>Mycobacteriaceae</taxon>
        <taxon>Mycolicibacterium</taxon>
    </lineage>
</organism>
<dbReference type="InterPro" id="IPR006016">
    <property type="entry name" value="UspA"/>
</dbReference>
<comment type="similarity">
    <text evidence="1">Belongs to the universal stress protein A family.</text>
</comment>
<comment type="caution">
    <text evidence="3">The sequence shown here is derived from an EMBL/GenBank/DDBJ whole genome shotgun (WGS) entry which is preliminary data.</text>
</comment>
<sequence>MVTELFPRPYILVGIDGSSSSLLALNWAVNEAQLRNLPLRLVHAVDFESFALGFNPGASESFFEYLETTGQRFLDEAMDHVKVLDPELEVALTRKAGRPARVLIDLSRDAFLTVLGSSGLNAFTGLLAGSVAVALTAHGHSPVVVVRAPGVPVTGSVVVGISGGPDSEDAIAWAFEEASMRGAELNAVLTWSYVPSYFYYSEPPWNDLIGRAREDQQAMLLAERLAGWQEKYPDVTVRRITAVGNPAEVLLGHAQHAQLLVTGSHGRGDATGLFLGSTSHKLIHHANCPVFVARPHARESTR</sequence>
<accession>A0A0D1LLV0</accession>
<reference evidence="3 4" key="1">
    <citation type="submission" date="2015-01" db="EMBL/GenBank/DDBJ databases">
        <title>Genome sequence of Mycobacterium llatzerense and Mycobacterium immunogenum recovered from brain abscess.</title>
        <authorList>
            <person name="Greninger A.L."/>
            <person name="Langelier C."/>
            <person name="Cunningham G."/>
            <person name="Chiu C.Y."/>
            <person name="Miller S."/>
        </authorList>
    </citation>
    <scope>NUCLEOTIDE SEQUENCE [LARGE SCALE GENOMIC DNA]</scope>
    <source>
        <strain evidence="3 4">CLUC14</strain>
    </source>
</reference>
<evidence type="ECO:0000259" key="2">
    <source>
        <dbReference type="Pfam" id="PF00582"/>
    </source>
</evidence>
<dbReference type="PATRIC" id="fig|280871.6.peg.2379"/>
<dbReference type="Proteomes" id="UP000032221">
    <property type="component" value="Unassembled WGS sequence"/>
</dbReference>
<gene>
    <name evidence="3" type="ORF">TL10_11460</name>
</gene>
<name>A0A0D1LLV0_9MYCO</name>
<dbReference type="Pfam" id="PF00582">
    <property type="entry name" value="Usp"/>
    <property type="match status" value="2"/>
</dbReference>
<dbReference type="PANTHER" id="PTHR46268:SF6">
    <property type="entry name" value="UNIVERSAL STRESS PROTEIN UP12"/>
    <property type="match status" value="1"/>
</dbReference>